<protein>
    <recommendedName>
        <fullName evidence="9">CRISPR-associated endonuclease Cas1</fullName>
        <ecNumber evidence="9">3.1.-.-</ecNumber>
    </recommendedName>
</protein>
<evidence type="ECO:0000256" key="1">
    <source>
        <dbReference type="ARBA" id="ARBA00022722"/>
    </source>
</evidence>
<dbReference type="EMBL" id="BAABEY010000002">
    <property type="protein sequence ID" value="GAA4433002.1"/>
    <property type="molecule type" value="Genomic_DNA"/>
</dbReference>
<dbReference type="PANTHER" id="PTHR43219">
    <property type="entry name" value="CRISPR-ASSOCIATED ENDONUCLEASE CAS1"/>
    <property type="match status" value="1"/>
</dbReference>
<evidence type="ECO:0000313" key="12">
    <source>
        <dbReference type="Proteomes" id="UP001501508"/>
    </source>
</evidence>
<evidence type="ECO:0000256" key="5">
    <source>
        <dbReference type="ARBA" id="ARBA00022842"/>
    </source>
</evidence>
<feature type="binding site" evidence="9">
    <location>
        <position position="251"/>
    </location>
    <ligand>
        <name>Mn(2+)</name>
        <dbReference type="ChEBI" id="CHEBI:29035"/>
    </ligand>
</feature>
<dbReference type="PANTHER" id="PTHR43219:SF2">
    <property type="entry name" value="CRISPR-ASSOCIATED ENDONUCLEASE CAS1"/>
    <property type="match status" value="1"/>
</dbReference>
<accession>A0ABP8LNU5</accession>
<evidence type="ECO:0000313" key="11">
    <source>
        <dbReference type="EMBL" id="GAA4433002.1"/>
    </source>
</evidence>
<name>A0ABP8LNU5_9BACT</name>
<feature type="region of interest" description="Disordered" evidence="10">
    <location>
        <begin position="24"/>
        <end position="51"/>
    </location>
</feature>
<organism evidence="11 12">
    <name type="scientific">Ravibacter arvi</name>
    <dbReference type="NCBI Taxonomy" id="2051041"/>
    <lineage>
        <taxon>Bacteria</taxon>
        <taxon>Pseudomonadati</taxon>
        <taxon>Bacteroidota</taxon>
        <taxon>Cytophagia</taxon>
        <taxon>Cytophagales</taxon>
        <taxon>Spirosomataceae</taxon>
        <taxon>Ravibacter</taxon>
    </lineage>
</organism>
<evidence type="ECO:0000256" key="4">
    <source>
        <dbReference type="ARBA" id="ARBA00022801"/>
    </source>
</evidence>
<evidence type="ECO:0000256" key="10">
    <source>
        <dbReference type="SAM" id="MobiDB-lite"/>
    </source>
</evidence>
<dbReference type="InterPro" id="IPR042206">
    <property type="entry name" value="CRISPR-assoc_Cas1_C"/>
</dbReference>
<keyword evidence="8 9" id="KW-0464">Manganese</keyword>
<evidence type="ECO:0000256" key="6">
    <source>
        <dbReference type="ARBA" id="ARBA00023118"/>
    </source>
</evidence>
<dbReference type="NCBIfam" id="TIGR00287">
    <property type="entry name" value="cas1"/>
    <property type="match status" value="1"/>
</dbReference>
<comment type="similarity">
    <text evidence="9">Belongs to the CRISPR-associated endonuclease Cas1 family.</text>
</comment>
<evidence type="ECO:0000256" key="7">
    <source>
        <dbReference type="ARBA" id="ARBA00023125"/>
    </source>
</evidence>
<feature type="binding site" evidence="9">
    <location>
        <position position="182"/>
    </location>
    <ligand>
        <name>Mn(2+)</name>
        <dbReference type="ChEBI" id="CHEBI:29035"/>
    </ligand>
</feature>
<gene>
    <name evidence="11" type="primary">cas1b</name>
    <name evidence="9" type="synonym">cas1</name>
    <name evidence="11" type="ORF">GCM10023091_06010</name>
</gene>
<evidence type="ECO:0000256" key="8">
    <source>
        <dbReference type="ARBA" id="ARBA00023211"/>
    </source>
</evidence>
<dbReference type="HAMAP" id="MF_01470">
    <property type="entry name" value="Cas1"/>
    <property type="match status" value="1"/>
</dbReference>
<dbReference type="Gene3D" id="1.20.120.920">
    <property type="entry name" value="CRISPR-associated endonuclease Cas1, C-terminal domain"/>
    <property type="match status" value="1"/>
</dbReference>
<evidence type="ECO:0000256" key="3">
    <source>
        <dbReference type="ARBA" id="ARBA00022759"/>
    </source>
</evidence>
<dbReference type="InterPro" id="IPR019858">
    <property type="entry name" value="CRISPR-assoc_Cas1_HMARI/TNEAP"/>
</dbReference>
<keyword evidence="3 9" id="KW-0255">Endonuclease</keyword>
<dbReference type="Proteomes" id="UP001501508">
    <property type="component" value="Unassembled WGS sequence"/>
</dbReference>
<keyword evidence="7 9" id="KW-0238">DNA-binding</keyword>
<comment type="subunit">
    <text evidence="9">Homodimer, forms a heterotetramer with a Cas2 homodimer.</text>
</comment>
<evidence type="ECO:0000256" key="9">
    <source>
        <dbReference type="HAMAP-Rule" id="MF_01470"/>
    </source>
</evidence>
<comment type="caution">
    <text evidence="11">The sequence shown here is derived from an EMBL/GenBank/DDBJ whole genome shotgun (WGS) entry which is preliminary data.</text>
</comment>
<comment type="cofactor">
    <cofactor evidence="9">
        <name>Mg(2+)</name>
        <dbReference type="ChEBI" id="CHEBI:18420"/>
    </cofactor>
    <cofactor evidence="9">
        <name>Mn(2+)</name>
        <dbReference type="ChEBI" id="CHEBI:29035"/>
    </cofactor>
</comment>
<proteinExistence type="inferred from homology"/>
<sequence length="280" mass="32237">MKRPYYLFSSGRLKRQHNTLALERMTGDRQPDDSPGDEALPSAEADGPRAPFPVESVDSLFLFGEIDINSKLITFLGRQGIPAFFYDYYGNYTATLYPRDNQLSGHLRVRQAQFYLNVKRRLVLAKAIVEAALFNIERVIKYYQPRLEGETRTTVQTTLLALTRDREALPEAVDIPTLMAVEGRIRDRYYRLWPCFLGENTSALFPFTKRERRPPSNELNALISFGNSLCYSTVLRQIYRTALDPTIAFLHEPGERRFSLSLDIAEVFKPLLVDRAIFRL</sequence>
<dbReference type="InterPro" id="IPR002729">
    <property type="entry name" value="CRISPR-assoc_Cas1"/>
</dbReference>
<keyword evidence="4 9" id="KW-0378">Hydrolase</keyword>
<feature type="binding site" evidence="9">
    <location>
        <position position="266"/>
    </location>
    <ligand>
        <name>Mn(2+)</name>
        <dbReference type="ChEBI" id="CHEBI:29035"/>
    </ligand>
</feature>
<dbReference type="EC" id="3.1.-.-" evidence="9"/>
<dbReference type="Gene3D" id="3.100.10.20">
    <property type="entry name" value="CRISPR-associated endonuclease Cas1, N-terminal domain"/>
    <property type="match status" value="1"/>
</dbReference>
<keyword evidence="1 9" id="KW-0540">Nuclease</keyword>
<dbReference type="GO" id="GO:0004519">
    <property type="term" value="F:endonuclease activity"/>
    <property type="evidence" value="ECO:0007669"/>
    <property type="project" value="UniProtKB-KW"/>
</dbReference>
<reference evidence="12" key="1">
    <citation type="journal article" date="2019" name="Int. J. Syst. Evol. Microbiol.">
        <title>The Global Catalogue of Microorganisms (GCM) 10K type strain sequencing project: providing services to taxonomists for standard genome sequencing and annotation.</title>
        <authorList>
            <consortium name="The Broad Institute Genomics Platform"/>
            <consortium name="The Broad Institute Genome Sequencing Center for Infectious Disease"/>
            <person name="Wu L."/>
            <person name="Ma J."/>
        </authorList>
    </citation>
    <scope>NUCLEOTIDE SEQUENCE [LARGE SCALE GENOMIC DNA]</scope>
    <source>
        <strain evidence="12">JCM 31920</strain>
    </source>
</reference>
<dbReference type="InterPro" id="IPR042211">
    <property type="entry name" value="CRISPR-assoc_Cas1_N"/>
</dbReference>
<comment type="function">
    <text evidence="9">CRISPR (clustered regularly interspaced short palindromic repeat), is an adaptive immune system that provides protection against mobile genetic elements (viruses, transposable elements and conjugative plasmids). CRISPR clusters contain spacers, sequences complementary to antecedent mobile elements, and target invading nucleic acids. CRISPR clusters are transcribed and processed into CRISPR RNA (crRNA). Acts as a dsDNA endonuclease. Involved in the integration of spacer DNA into the CRISPR cassette.</text>
</comment>
<keyword evidence="2 9" id="KW-0479">Metal-binding</keyword>
<dbReference type="Pfam" id="PF01867">
    <property type="entry name" value="Cas_Cas1"/>
    <property type="match status" value="1"/>
</dbReference>
<keyword evidence="5 9" id="KW-0460">Magnesium</keyword>
<keyword evidence="12" id="KW-1185">Reference proteome</keyword>
<evidence type="ECO:0000256" key="2">
    <source>
        <dbReference type="ARBA" id="ARBA00022723"/>
    </source>
</evidence>
<keyword evidence="6 9" id="KW-0051">Antiviral defense</keyword>